<comment type="function">
    <text evidence="17">Catalyzes the transfer of a methyl group from methyl-cobalamin to homocysteine, yielding enzyme-bound cob(I)alamin and methionine. Subsequently, remethylates the cofactor using methyltetrahydrofolate.</text>
</comment>
<dbReference type="Gene3D" id="3.20.20.20">
    <property type="entry name" value="Dihydropteroate synthase-like"/>
    <property type="match status" value="1"/>
</dbReference>
<evidence type="ECO:0000256" key="14">
    <source>
        <dbReference type="ARBA" id="ARBA00022833"/>
    </source>
</evidence>
<keyword evidence="8 19" id="KW-0489">Methyltransferase</keyword>
<dbReference type="PATRIC" id="fig|520767.4.peg.1327"/>
<reference evidence="24 25" key="1">
    <citation type="submission" date="2015-12" db="EMBL/GenBank/DDBJ databases">
        <title>Draft genome of Thermovenabulum gondwanense isolated from a red thermophilic microbial mat colonisisng an outflow channel of a bore well.</title>
        <authorList>
            <person name="Patel B.K."/>
        </authorList>
    </citation>
    <scope>NUCLEOTIDE SEQUENCE [LARGE SCALE GENOMIC DNA]</scope>
    <source>
        <strain evidence="24 25">R270</strain>
    </source>
</reference>
<dbReference type="InterPro" id="IPR036589">
    <property type="entry name" value="HCY_dom_sf"/>
</dbReference>
<comment type="catalytic activity">
    <reaction evidence="1">
        <text>(6S)-5-methyl-5,6,7,8-tetrahydrofolate + L-homocysteine = (6S)-5,6,7,8-tetrahydrofolate + L-methionine</text>
        <dbReference type="Rhea" id="RHEA:11172"/>
        <dbReference type="ChEBI" id="CHEBI:18608"/>
        <dbReference type="ChEBI" id="CHEBI:57453"/>
        <dbReference type="ChEBI" id="CHEBI:57844"/>
        <dbReference type="ChEBI" id="CHEBI:58199"/>
        <dbReference type="EC" id="2.1.1.13"/>
    </reaction>
</comment>
<dbReference type="PANTHER" id="PTHR45833:SF1">
    <property type="entry name" value="METHIONINE SYNTHASE"/>
    <property type="match status" value="1"/>
</dbReference>
<dbReference type="SUPFAM" id="SSF82282">
    <property type="entry name" value="Homocysteine S-methyltransferase"/>
    <property type="match status" value="1"/>
</dbReference>
<dbReference type="InterPro" id="IPR006158">
    <property type="entry name" value="Cobalamin-bd"/>
</dbReference>
<dbReference type="Gene3D" id="3.40.50.280">
    <property type="entry name" value="Cobalamin-binding domain"/>
    <property type="match status" value="1"/>
</dbReference>
<feature type="domain" description="Pterin-binding" evidence="21">
    <location>
        <begin position="318"/>
        <end position="562"/>
    </location>
</feature>
<keyword evidence="15" id="KW-0486">Methionine biosynthesis</keyword>
<dbReference type="InterPro" id="IPR003759">
    <property type="entry name" value="Cbl-bd_cap"/>
</dbReference>
<dbReference type="Gene3D" id="1.10.1240.10">
    <property type="entry name" value="Methionine synthase domain"/>
    <property type="match status" value="1"/>
</dbReference>
<accession>A0A162MJ55</accession>
<dbReference type="InterPro" id="IPR036724">
    <property type="entry name" value="Cobalamin-bd_sf"/>
</dbReference>
<evidence type="ECO:0000256" key="2">
    <source>
        <dbReference type="ARBA" id="ARBA00001947"/>
    </source>
</evidence>
<dbReference type="GO" id="GO:0046653">
    <property type="term" value="P:tetrahydrofolate metabolic process"/>
    <property type="evidence" value="ECO:0007669"/>
    <property type="project" value="TreeGrafter"/>
</dbReference>
<organism evidence="24 25">
    <name type="scientific">Thermovenabulum gondwanense</name>
    <dbReference type="NCBI Taxonomy" id="520767"/>
    <lineage>
        <taxon>Bacteria</taxon>
        <taxon>Bacillati</taxon>
        <taxon>Bacillota</taxon>
        <taxon>Clostridia</taxon>
        <taxon>Thermosediminibacterales</taxon>
        <taxon>Thermosediminibacteraceae</taxon>
        <taxon>Thermovenabulum</taxon>
    </lineage>
</organism>
<dbReference type="PROSITE" id="PS50972">
    <property type="entry name" value="PTERIN_BINDING"/>
    <property type="match status" value="1"/>
</dbReference>
<gene>
    <name evidence="24" type="primary">metH_2</name>
    <name evidence="24" type="ORF">ATZ99_12230</name>
</gene>
<evidence type="ECO:0000256" key="11">
    <source>
        <dbReference type="ARBA" id="ARBA00022679"/>
    </source>
</evidence>
<feature type="binding site" evidence="19">
    <location>
        <position position="207"/>
    </location>
    <ligand>
        <name>Zn(2+)</name>
        <dbReference type="ChEBI" id="CHEBI:29105"/>
    </ligand>
</feature>
<evidence type="ECO:0000256" key="4">
    <source>
        <dbReference type="ARBA" id="ARBA00005178"/>
    </source>
</evidence>
<dbReference type="OrthoDB" id="9803687at2"/>
<keyword evidence="11 19" id="KW-0808">Transferase</keyword>
<dbReference type="InterPro" id="IPR017215">
    <property type="entry name" value="MetH_bac"/>
</dbReference>
<evidence type="ECO:0000256" key="16">
    <source>
        <dbReference type="ARBA" id="ARBA00023285"/>
    </source>
</evidence>
<evidence type="ECO:0000259" key="22">
    <source>
        <dbReference type="PROSITE" id="PS51332"/>
    </source>
</evidence>
<dbReference type="InterPro" id="IPR036594">
    <property type="entry name" value="Meth_synthase_dom"/>
</dbReference>
<dbReference type="SUPFAM" id="SSF52242">
    <property type="entry name" value="Cobalamin (vitamin B12)-binding domain"/>
    <property type="match status" value="1"/>
</dbReference>
<dbReference type="GO" id="GO:0050667">
    <property type="term" value="P:homocysteine metabolic process"/>
    <property type="evidence" value="ECO:0007669"/>
    <property type="project" value="TreeGrafter"/>
</dbReference>
<evidence type="ECO:0000313" key="24">
    <source>
        <dbReference type="EMBL" id="KYO66341.1"/>
    </source>
</evidence>
<dbReference type="NCBIfam" id="NF005719">
    <property type="entry name" value="PRK07535.1"/>
    <property type="match status" value="1"/>
</dbReference>
<feature type="domain" description="Hcy-binding" evidence="20">
    <location>
        <begin position="2"/>
        <end position="287"/>
    </location>
</feature>
<evidence type="ECO:0000256" key="9">
    <source>
        <dbReference type="ARBA" id="ARBA00022605"/>
    </source>
</evidence>
<feature type="domain" description="B12-binding N-terminal" evidence="23">
    <location>
        <begin position="589"/>
        <end position="683"/>
    </location>
</feature>
<comment type="cofactor">
    <cofactor evidence="3">
        <name>methylcob(III)alamin</name>
        <dbReference type="ChEBI" id="CHEBI:28115"/>
    </cofactor>
</comment>
<comment type="caution">
    <text evidence="24">The sequence shown here is derived from an EMBL/GenBank/DDBJ whole genome shotgun (WGS) entry which is preliminary data.</text>
</comment>
<dbReference type="InterPro" id="IPR003726">
    <property type="entry name" value="HCY_dom"/>
</dbReference>
<keyword evidence="13 19" id="KW-0479">Metal-binding</keyword>
<feature type="domain" description="B12-binding" evidence="22">
    <location>
        <begin position="682"/>
        <end position="805"/>
    </location>
</feature>
<keyword evidence="12" id="KW-0949">S-adenosyl-L-methionine</keyword>
<dbReference type="PANTHER" id="PTHR45833">
    <property type="entry name" value="METHIONINE SYNTHASE"/>
    <property type="match status" value="1"/>
</dbReference>
<dbReference type="STRING" id="520767.ATZ99_12230"/>
<dbReference type="PIRSF" id="PIRSF037472">
    <property type="entry name" value="DHPS_mtfrase"/>
    <property type="match status" value="1"/>
</dbReference>
<dbReference type="InterPro" id="IPR011005">
    <property type="entry name" value="Dihydropteroate_synth-like_sf"/>
</dbReference>
<dbReference type="Pfam" id="PF00809">
    <property type="entry name" value="Pterin_bind"/>
    <property type="match status" value="1"/>
</dbReference>
<dbReference type="GO" id="GO:0032259">
    <property type="term" value="P:methylation"/>
    <property type="evidence" value="ECO:0007669"/>
    <property type="project" value="UniProtKB-KW"/>
</dbReference>
<dbReference type="Proteomes" id="UP000075737">
    <property type="component" value="Unassembled WGS sequence"/>
</dbReference>
<proteinExistence type="inferred from homology"/>
<dbReference type="GO" id="GO:0005829">
    <property type="term" value="C:cytosol"/>
    <property type="evidence" value="ECO:0007669"/>
    <property type="project" value="TreeGrafter"/>
</dbReference>
<evidence type="ECO:0000256" key="18">
    <source>
        <dbReference type="ARBA" id="ARBA00031040"/>
    </source>
</evidence>
<dbReference type="SUPFAM" id="SSF47644">
    <property type="entry name" value="Methionine synthase domain"/>
    <property type="match status" value="1"/>
</dbReference>
<dbReference type="InterPro" id="IPR050554">
    <property type="entry name" value="Met_Synthase/Corrinoid"/>
</dbReference>
<keyword evidence="10" id="KW-0846">Cobalamin</keyword>
<dbReference type="PROSITE" id="PS51332">
    <property type="entry name" value="B12_BINDING"/>
    <property type="match status" value="1"/>
</dbReference>
<dbReference type="EMBL" id="LOHZ01000028">
    <property type="protein sequence ID" value="KYO66341.1"/>
    <property type="molecule type" value="Genomic_DNA"/>
</dbReference>
<keyword evidence="25" id="KW-1185">Reference proteome</keyword>
<evidence type="ECO:0000256" key="7">
    <source>
        <dbReference type="ARBA" id="ARBA00013998"/>
    </source>
</evidence>
<evidence type="ECO:0000256" key="13">
    <source>
        <dbReference type="ARBA" id="ARBA00022723"/>
    </source>
</evidence>
<keyword evidence="14 19" id="KW-0862">Zinc</keyword>
<comment type="cofactor">
    <cofactor evidence="2 19">
        <name>Zn(2+)</name>
        <dbReference type="ChEBI" id="CHEBI:29105"/>
    </cofactor>
</comment>
<evidence type="ECO:0000259" key="23">
    <source>
        <dbReference type="PROSITE" id="PS51337"/>
    </source>
</evidence>
<evidence type="ECO:0000256" key="10">
    <source>
        <dbReference type="ARBA" id="ARBA00022628"/>
    </source>
</evidence>
<keyword evidence="16" id="KW-0170">Cobalt</keyword>
<dbReference type="SUPFAM" id="SSF51717">
    <property type="entry name" value="Dihydropteroate synthetase-like"/>
    <property type="match status" value="1"/>
</dbReference>
<evidence type="ECO:0000256" key="17">
    <source>
        <dbReference type="ARBA" id="ARBA00025552"/>
    </source>
</evidence>
<dbReference type="Pfam" id="PF02574">
    <property type="entry name" value="S-methyl_trans"/>
    <property type="match status" value="1"/>
</dbReference>
<comment type="similarity">
    <text evidence="5">Belongs to the vitamin-B12 dependent methionine synthase family.</text>
</comment>
<name>A0A162MJ55_9FIRM</name>
<evidence type="ECO:0000256" key="12">
    <source>
        <dbReference type="ARBA" id="ARBA00022691"/>
    </source>
</evidence>
<feature type="binding site" evidence="19">
    <location>
        <position position="273"/>
    </location>
    <ligand>
        <name>Zn(2+)</name>
        <dbReference type="ChEBI" id="CHEBI:29105"/>
    </ligand>
</feature>
<evidence type="ECO:0000256" key="3">
    <source>
        <dbReference type="ARBA" id="ARBA00001956"/>
    </source>
</evidence>
<evidence type="ECO:0000256" key="1">
    <source>
        <dbReference type="ARBA" id="ARBA00001700"/>
    </source>
</evidence>
<dbReference type="GO" id="GO:0046872">
    <property type="term" value="F:metal ion binding"/>
    <property type="evidence" value="ECO:0007669"/>
    <property type="project" value="UniProtKB-KW"/>
</dbReference>
<evidence type="ECO:0000256" key="15">
    <source>
        <dbReference type="ARBA" id="ARBA00023167"/>
    </source>
</evidence>
<feature type="binding site" evidence="19">
    <location>
        <position position="272"/>
    </location>
    <ligand>
        <name>Zn(2+)</name>
        <dbReference type="ChEBI" id="CHEBI:29105"/>
    </ligand>
</feature>
<keyword evidence="9" id="KW-0028">Amino-acid biosynthesis</keyword>
<evidence type="ECO:0000256" key="8">
    <source>
        <dbReference type="ARBA" id="ARBA00022603"/>
    </source>
</evidence>
<evidence type="ECO:0000313" key="25">
    <source>
        <dbReference type="Proteomes" id="UP000075737"/>
    </source>
</evidence>
<dbReference type="AlphaFoldDB" id="A0A162MJ55"/>
<evidence type="ECO:0000256" key="19">
    <source>
        <dbReference type="PROSITE-ProRule" id="PRU00333"/>
    </source>
</evidence>
<dbReference type="Gene3D" id="3.20.20.330">
    <property type="entry name" value="Homocysteine-binding-like domain"/>
    <property type="match status" value="1"/>
</dbReference>
<evidence type="ECO:0000256" key="6">
    <source>
        <dbReference type="ARBA" id="ARBA00012032"/>
    </source>
</evidence>
<evidence type="ECO:0000256" key="5">
    <source>
        <dbReference type="ARBA" id="ARBA00010398"/>
    </source>
</evidence>
<dbReference type="UniPathway" id="UPA00051">
    <property type="reaction ID" value="UER00081"/>
</dbReference>
<dbReference type="GO" id="GO:0008705">
    <property type="term" value="F:methionine synthase activity"/>
    <property type="evidence" value="ECO:0007669"/>
    <property type="project" value="UniProtKB-EC"/>
</dbReference>
<evidence type="ECO:0000259" key="20">
    <source>
        <dbReference type="PROSITE" id="PS50970"/>
    </source>
</evidence>
<dbReference type="SMART" id="SM01018">
    <property type="entry name" value="B12-binding_2"/>
    <property type="match status" value="1"/>
</dbReference>
<dbReference type="GO" id="GO:0031419">
    <property type="term" value="F:cobalamin binding"/>
    <property type="evidence" value="ECO:0007669"/>
    <property type="project" value="UniProtKB-KW"/>
</dbReference>
<protein>
    <recommendedName>
        <fullName evidence="7">Methionine synthase</fullName>
        <ecNumber evidence="6">2.1.1.13</ecNumber>
    </recommendedName>
    <alternativeName>
        <fullName evidence="18">5-methyltetrahydrofolate--homocysteine methyltransferase</fullName>
    </alternativeName>
</protein>
<dbReference type="Pfam" id="PF02607">
    <property type="entry name" value="B12-binding_2"/>
    <property type="match status" value="1"/>
</dbReference>
<dbReference type="RefSeq" id="WP_068748358.1">
    <property type="nucleotide sequence ID" value="NZ_LOHZ01000028.1"/>
</dbReference>
<dbReference type="Pfam" id="PF02310">
    <property type="entry name" value="B12-binding"/>
    <property type="match status" value="1"/>
</dbReference>
<dbReference type="EC" id="2.1.1.13" evidence="6"/>
<comment type="pathway">
    <text evidence="4">Amino-acid biosynthesis; L-methionine biosynthesis via de novo pathway; L-methionine from L-homocysteine (MetH route): step 1/1.</text>
</comment>
<dbReference type="PROSITE" id="PS51337">
    <property type="entry name" value="B12_BINDING_NTER"/>
    <property type="match status" value="1"/>
</dbReference>
<sequence>MNHPFLNIINEKVVIFDGAMGTQLIKRGLKPGECPELWNIEKPDIIETIHKSYIEAGAEVIETNTFGANRIKLSHFGLSDKVGEINFKAVQIAKKAAGGKAFVALSVGPTGVLVEPYGPLSVESAVEVFKDQISSALEAKPDMILIETMSQLSEARAAVIAAKEICDLPVIATMTFEESGKTLMGTDPATALFVLSSAGADVVGINCSLGPDKIAFPLQEMSKYKCIPILVQPNAGMPVLSEGETVYPLSPEEFAKSCLKLSSIGLNAIGGCCGTTPEHIKFLKHSFLKIEPLKVMPFLNTVICSDKKTIILTGKDPVKIIGERINPTGKKALSEELKSGKLSGVIREAALQKNAGADILDVNLGVPEIDETSLMKKVIPALQEAVNIPLAIDSSNPNTLEAGLRVYTGKALVNSVNGSKESLEKVLPIVKKYGAVVIGLTMDESGIPKTAGERLRIARKIIKAAENYGIPKQNVIIDCLCLTAGTQQEQALETINAIKLIKEELGCLTALGVSNISYGLPRRNLLNRAFLSMALSAGLDLPIINPLDNDLLEIIKASDVLTGRDRNASLFITFAKATKDRDSEKQFFLENIIPESSPEKKLYEAIINGNDEEVEDPIEKLLLNYSEPYNIINQIIIPALKEVGEKYEKGDYFIPELLLSAEAAKKAFEIIKRKFPSGEEKKARIILATVKGDIHDLGKNIVKAIMENYGFDVIDLGVDVDAEIILNEAEKYSDLKLIGLSALMTTSIPSMETTIKLIKNKIPNCKVIVGGAILNKDIAEKIGADFYAKDALEGVRIAEKVYEKN</sequence>
<dbReference type="PROSITE" id="PS50970">
    <property type="entry name" value="HCY"/>
    <property type="match status" value="1"/>
</dbReference>
<evidence type="ECO:0000259" key="21">
    <source>
        <dbReference type="PROSITE" id="PS50972"/>
    </source>
</evidence>
<dbReference type="InterPro" id="IPR000489">
    <property type="entry name" value="Pterin-binding_dom"/>
</dbReference>